<feature type="region of interest" description="Disordered" evidence="1">
    <location>
        <begin position="894"/>
        <end position="924"/>
    </location>
</feature>
<feature type="compositionally biased region" description="Pro residues" evidence="1">
    <location>
        <begin position="902"/>
        <end position="912"/>
    </location>
</feature>
<feature type="region of interest" description="Disordered" evidence="1">
    <location>
        <begin position="563"/>
        <end position="589"/>
    </location>
</feature>
<proteinExistence type="predicted"/>
<name>A0A2V0PER3_9CHLO</name>
<dbReference type="GO" id="GO:0006606">
    <property type="term" value="P:protein import into nucleus"/>
    <property type="evidence" value="ECO:0007669"/>
    <property type="project" value="TreeGrafter"/>
</dbReference>
<dbReference type="InParanoid" id="A0A2V0PER3"/>
<feature type="compositionally biased region" description="Low complexity" evidence="1">
    <location>
        <begin position="913"/>
        <end position="923"/>
    </location>
</feature>
<dbReference type="Proteomes" id="UP000247498">
    <property type="component" value="Unassembled WGS sequence"/>
</dbReference>
<keyword evidence="3" id="KW-1185">Reference proteome</keyword>
<gene>
    <name evidence="2" type="ORF">Rsub_10989</name>
</gene>
<reference evidence="2 3" key="1">
    <citation type="journal article" date="2018" name="Sci. Rep.">
        <title>Raphidocelis subcapitata (=Pseudokirchneriella subcapitata) provides an insight into genome evolution and environmental adaptations in the Sphaeropleales.</title>
        <authorList>
            <person name="Suzuki S."/>
            <person name="Yamaguchi H."/>
            <person name="Nakajima N."/>
            <person name="Kawachi M."/>
        </authorList>
    </citation>
    <scope>NUCLEOTIDE SEQUENCE [LARGE SCALE GENOMIC DNA]</scope>
    <source>
        <strain evidence="2 3">NIES-35</strain>
    </source>
</reference>
<dbReference type="PANTHER" id="PTHR12363">
    <property type="entry name" value="TRANSPORTIN 3 AND IMPORTIN 13"/>
    <property type="match status" value="1"/>
</dbReference>
<evidence type="ECO:0008006" key="4">
    <source>
        <dbReference type="Google" id="ProtNLM"/>
    </source>
</evidence>
<feature type="region of interest" description="Disordered" evidence="1">
    <location>
        <begin position="491"/>
        <end position="523"/>
    </location>
</feature>
<organism evidence="2 3">
    <name type="scientific">Raphidocelis subcapitata</name>
    <dbReference type="NCBI Taxonomy" id="307507"/>
    <lineage>
        <taxon>Eukaryota</taxon>
        <taxon>Viridiplantae</taxon>
        <taxon>Chlorophyta</taxon>
        <taxon>core chlorophytes</taxon>
        <taxon>Chlorophyceae</taxon>
        <taxon>CS clade</taxon>
        <taxon>Sphaeropleales</taxon>
        <taxon>Selenastraceae</taxon>
        <taxon>Raphidocelis</taxon>
    </lineage>
</organism>
<evidence type="ECO:0000313" key="3">
    <source>
        <dbReference type="Proteomes" id="UP000247498"/>
    </source>
</evidence>
<dbReference type="STRING" id="307507.A0A2V0PER3"/>
<dbReference type="GO" id="GO:0005737">
    <property type="term" value="C:cytoplasm"/>
    <property type="evidence" value="ECO:0007669"/>
    <property type="project" value="TreeGrafter"/>
</dbReference>
<dbReference type="Gene3D" id="1.25.10.10">
    <property type="entry name" value="Leucine-rich Repeat Variant"/>
    <property type="match status" value="2"/>
</dbReference>
<dbReference type="AlphaFoldDB" id="A0A2V0PER3"/>
<dbReference type="InterPro" id="IPR051345">
    <property type="entry name" value="Importin_beta-like_NTR"/>
</dbReference>
<evidence type="ECO:0000313" key="2">
    <source>
        <dbReference type="EMBL" id="GBF98326.1"/>
    </source>
</evidence>
<feature type="region of interest" description="Disordered" evidence="1">
    <location>
        <begin position="810"/>
        <end position="850"/>
    </location>
</feature>
<accession>A0A2V0PER3</accession>
<feature type="compositionally biased region" description="Gly residues" evidence="1">
    <location>
        <begin position="813"/>
        <end position="832"/>
    </location>
</feature>
<feature type="region of interest" description="Disordered" evidence="1">
    <location>
        <begin position="390"/>
        <end position="417"/>
    </location>
</feature>
<feature type="compositionally biased region" description="Polar residues" evidence="1">
    <location>
        <begin position="580"/>
        <end position="589"/>
    </location>
</feature>
<comment type="caution">
    <text evidence="2">The sequence shown here is derived from an EMBL/GenBank/DDBJ whole genome shotgun (WGS) entry which is preliminary data.</text>
</comment>
<dbReference type="OrthoDB" id="10681430at2759"/>
<evidence type="ECO:0000256" key="1">
    <source>
        <dbReference type="SAM" id="MobiDB-lite"/>
    </source>
</evidence>
<sequence length="1254" mass="124298">MQDASALLAALADPLAPPERRRAAEAWAASPDPSVWAWCAAALAAAPPLPPDQQLLAAQITRHRLNALGWQLPAGQLLALRDMLLRRLGPGPGGPGGGGGAPPPAAALLSELLLCLAAAFQLLPPDAWRDPVETARGALAAPAAARFLQLLAEEAGGDLRRLQHGGPAGSTAQLEWAAAAKARLLECGGGAAAVLLQLLGSYAAAAATASAGGPAPGGAAAAAAAEAAPAAVHALNCLAAWVRLGLLHELPRDQTEALVGAALAALEAGDEQVLSAAAAAMEEVPEFCPDPLLAALQPSMLSVAAAAAAAARAGRGAQAAAWCRAFAAFAAARPAALIGQYAGGGGDGGGDGGAVAAELLRLALLPQLHRGEPVALPAIEVWASALDEEDRTGEAGSRASLLADDREGSPPAPSGAGAAAAEAACSLLQSGLAANLLRWGGAPDAMEALGAGPAAEGWAGGLPEMIWRSACRVLGAPAFLAGALELSGLEPQPPQPLSASALDACGGGGSEGQRRHAWQSELRAEHEAARASAPPVLRLVWALHMAAAAAGAADDAAAARLEREAAGEEQVAGGAGPCSPLSSPSDDMQQQGEMVMRLVMPAGQLLQAQLLAAGDAAAQKPLPEGLAAVFCCTVKGWAPHLLAASSGADDAPARLHAVLQLVLHLALAQPGPCEALGCAAARALMQSAAAAGLAQLHSYTPMLLQALQHAAGRIGGAPEAELMAAISCSLAGPRQGDGADVASAREETTKLLLQPLHAALVSTLARLRAGTPWGALAGTAVEQPLLHGMARARALLDAALLSAGADAARRGRAGAGRGGGGAGGGGREGPGWGVAAASGGDPMESGTTSAADAVEELSARAARLTTNSNAGVGAGRGTAAAAAAAAAAGGGFGAFGGAADGPPNPLQSPPPQQQQQQQQQQQPRGPLVSLLVSEIWPLAQALCLEGASGRVLHQYAKVTALLLRAAPEELLPLLPQLLAVCGACYCRPGGQALGEVMAAAIASFCRLEGSRAPLDCTPHVLQALSRIWAQPEVAALEQPGAGDARPDLAESFLRLSAALARHAPALLAARPDLAERSALAAARCAGACHRRVASCALALLAALLAAANGGAGGGGGGGGGGRGGGEEQPLAAVLAGRGAEVTAGLLSALLAPSPLPRVHKVAALLLELASLASRLDAADGPPSAGAAPAGGRARAWLAATLQALVSDGALAPGEAAVVLAEWGQLLVGGSARSYVCVRRLRRIVREFAEQHSRR</sequence>
<protein>
    <recommendedName>
        <fullName evidence="4">Importin N-terminal domain-containing protein</fullName>
    </recommendedName>
</protein>
<dbReference type="EMBL" id="BDRX01000121">
    <property type="protein sequence ID" value="GBF98326.1"/>
    <property type="molecule type" value="Genomic_DNA"/>
</dbReference>
<dbReference type="PANTHER" id="PTHR12363:SF44">
    <property type="entry name" value="ARM REPEAT SUPERFAMILY PROTEIN"/>
    <property type="match status" value="1"/>
</dbReference>
<dbReference type="InterPro" id="IPR011989">
    <property type="entry name" value="ARM-like"/>
</dbReference>